<dbReference type="EMBL" id="JACGCI010000214">
    <property type="protein sequence ID" value="KAF6741856.1"/>
    <property type="molecule type" value="Genomic_DNA"/>
</dbReference>
<feature type="non-terminal residue" evidence="3">
    <location>
        <position position="1"/>
    </location>
</feature>
<reference evidence="3 4" key="1">
    <citation type="submission" date="2020-07" db="EMBL/GenBank/DDBJ databases">
        <title>Comparative genomics of pyrophilous fungi reveals a link between fire events and developmental genes.</title>
        <authorList>
            <consortium name="DOE Joint Genome Institute"/>
            <person name="Steindorff A.S."/>
            <person name="Carver A."/>
            <person name="Calhoun S."/>
            <person name="Stillman K."/>
            <person name="Liu H."/>
            <person name="Lipzen A."/>
            <person name="Pangilinan J."/>
            <person name="Labutti K."/>
            <person name="Bruns T.D."/>
            <person name="Grigoriev I.V."/>
        </authorList>
    </citation>
    <scope>NUCLEOTIDE SEQUENCE [LARGE SCALE GENOMIC DNA]</scope>
    <source>
        <strain evidence="3 4">CBS 144469</strain>
    </source>
</reference>
<dbReference type="GO" id="GO:0006355">
    <property type="term" value="P:regulation of DNA-templated transcription"/>
    <property type="evidence" value="ECO:0007669"/>
    <property type="project" value="InterPro"/>
</dbReference>
<keyword evidence="4" id="KW-1185">Reference proteome</keyword>
<evidence type="ECO:0000256" key="1">
    <source>
        <dbReference type="SAM" id="MobiDB-lite"/>
    </source>
</evidence>
<dbReference type="Pfam" id="PF00325">
    <property type="entry name" value="Crp"/>
    <property type="match status" value="1"/>
</dbReference>
<dbReference type="OrthoDB" id="2993955at2759"/>
<sequence>EIGNTLGMSRSTVSRNFDDLEKQGSSPDFYSRPKIPGRPRAITPHAERRACHLIGANICRNATDVQQRLFP</sequence>
<name>A0A8H6H9S3_9AGAR</name>
<feature type="region of interest" description="Disordered" evidence="1">
    <location>
        <begin position="1"/>
        <end position="40"/>
    </location>
</feature>
<proteinExistence type="predicted"/>
<evidence type="ECO:0000313" key="3">
    <source>
        <dbReference type="EMBL" id="KAF6741856.1"/>
    </source>
</evidence>
<accession>A0A8H6H9S3</accession>
<gene>
    <name evidence="3" type="ORF">DFP72DRAFT_832039</name>
</gene>
<feature type="domain" description="HTH crp-type" evidence="2">
    <location>
        <begin position="1"/>
        <end position="24"/>
    </location>
</feature>
<dbReference type="Proteomes" id="UP000521943">
    <property type="component" value="Unassembled WGS sequence"/>
</dbReference>
<dbReference type="InterPro" id="IPR012318">
    <property type="entry name" value="HTH_CRP"/>
</dbReference>
<dbReference type="AlphaFoldDB" id="A0A8H6H9S3"/>
<feature type="compositionally biased region" description="Polar residues" evidence="1">
    <location>
        <begin position="1"/>
        <end position="15"/>
    </location>
</feature>
<comment type="caution">
    <text evidence="3">The sequence shown here is derived from an EMBL/GenBank/DDBJ whole genome shotgun (WGS) entry which is preliminary data.</text>
</comment>
<evidence type="ECO:0000259" key="2">
    <source>
        <dbReference type="Pfam" id="PF00325"/>
    </source>
</evidence>
<dbReference type="GO" id="GO:0003677">
    <property type="term" value="F:DNA binding"/>
    <property type="evidence" value="ECO:0007669"/>
    <property type="project" value="InterPro"/>
</dbReference>
<evidence type="ECO:0000313" key="4">
    <source>
        <dbReference type="Proteomes" id="UP000521943"/>
    </source>
</evidence>
<organism evidence="3 4">
    <name type="scientific">Ephemerocybe angulata</name>
    <dbReference type="NCBI Taxonomy" id="980116"/>
    <lineage>
        <taxon>Eukaryota</taxon>
        <taxon>Fungi</taxon>
        <taxon>Dikarya</taxon>
        <taxon>Basidiomycota</taxon>
        <taxon>Agaricomycotina</taxon>
        <taxon>Agaricomycetes</taxon>
        <taxon>Agaricomycetidae</taxon>
        <taxon>Agaricales</taxon>
        <taxon>Agaricineae</taxon>
        <taxon>Psathyrellaceae</taxon>
        <taxon>Ephemerocybe</taxon>
    </lineage>
</organism>
<protein>
    <recommendedName>
        <fullName evidence="2">HTH crp-type domain-containing protein</fullName>
    </recommendedName>
</protein>